<evidence type="ECO:0000313" key="4">
    <source>
        <dbReference type="Proteomes" id="UP001206983"/>
    </source>
</evidence>
<feature type="transmembrane region" description="Helical" evidence="1">
    <location>
        <begin position="20"/>
        <end position="38"/>
    </location>
</feature>
<proteinExistence type="predicted"/>
<feature type="domain" description="Right handed beta helix" evidence="2">
    <location>
        <begin position="307"/>
        <end position="439"/>
    </location>
</feature>
<dbReference type="InterPro" id="IPR011050">
    <property type="entry name" value="Pectin_lyase_fold/virulence"/>
</dbReference>
<dbReference type="InterPro" id="IPR039448">
    <property type="entry name" value="Beta_helix"/>
</dbReference>
<keyword evidence="1" id="KW-0812">Transmembrane</keyword>
<name>A0AAE3HBR3_9EURY</name>
<keyword evidence="1" id="KW-1133">Transmembrane helix</keyword>
<keyword evidence="4" id="KW-1185">Reference proteome</keyword>
<comment type="caution">
    <text evidence="3">The sequence shown here is derived from an EMBL/GenBank/DDBJ whole genome shotgun (WGS) entry which is preliminary data.</text>
</comment>
<gene>
    <name evidence="3" type="ORF">PV02_09900</name>
</gene>
<dbReference type="InterPro" id="IPR012334">
    <property type="entry name" value="Pectin_lyas_fold"/>
</dbReference>
<dbReference type="Pfam" id="PF13229">
    <property type="entry name" value="Beta_helix"/>
    <property type="match status" value="2"/>
</dbReference>
<reference evidence="3 4" key="1">
    <citation type="journal article" date="2011" name="Appl. Environ. Microbiol.">
        <title>Methanogenic archaea isolated from Taiwan's Chelungpu fault.</title>
        <authorList>
            <person name="Wu S.Y."/>
            <person name="Lai M.C."/>
        </authorList>
    </citation>
    <scope>NUCLEOTIDE SEQUENCE [LARGE SCALE GENOMIC DNA]</scope>
    <source>
        <strain evidence="3 4">St545Mb</strain>
    </source>
</reference>
<evidence type="ECO:0000313" key="3">
    <source>
        <dbReference type="EMBL" id="MCQ6963406.1"/>
    </source>
</evidence>
<dbReference type="RefSeq" id="WP_256623277.1">
    <property type="nucleotide sequence ID" value="NZ_JTEO01000005.1"/>
</dbReference>
<feature type="domain" description="Right handed beta helix" evidence="2">
    <location>
        <begin position="75"/>
        <end position="259"/>
    </location>
</feature>
<evidence type="ECO:0000256" key="1">
    <source>
        <dbReference type="SAM" id="Phobius"/>
    </source>
</evidence>
<protein>
    <recommendedName>
        <fullName evidence="2">Right handed beta helix domain-containing protein</fullName>
    </recommendedName>
</protein>
<dbReference type="AlphaFoldDB" id="A0AAE3HBR3"/>
<dbReference type="SUPFAM" id="SSF51126">
    <property type="entry name" value="Pectin lyase-like"/>
    <property type="match status" value="1"/>
</dbReference>
<dbReference type="SMART" id="SM00710">
    <property type="entry name" value="PbH1"/>
    <property type="match status" value="9"/>
</dbReference>
<keyword evidence="1" id="KW-0472">Membrane</keyword>
<dbReference type="InterPro" id="IPR006626">
    <property type="entry name" value="PbH1"/>
</dbReference>
<organism evidence="3 4">
    <name type="scientific">Methanolobus chelungpuianus</name>
    <dbReference type="NCBI Taxonomy" id="502115"/>
    <lineage>
        <taxon>Archaea</taxon>
        <taxon>Methanobacteriati</taxon>
        <taxon>Methanobacteriota</taxon>
        <taxon>Stenosarchaea group</taxon>
        <taxon>Methanomicrobia</taxon>
        <taxon>Methanosarcinales</taxon>
        <taxon>Methanosarcinaceae</taxon>
        <taxon>Methanolobus</taxon>
    </lineage>
</organism>
<accession>A0AAE3HBR3</accession>
<dbReference type="Gene3D" id="2.160.20.10">
    <property type="entry name" value="Single-stranded right-handed beta-helix, Pectin lyase-like"/>
    <property type="match status" value="2"/>
</dbReference>
<dbReference type="Proteomes" id="UP001206983">
    <property type="component" value="Unassembled WGS sequence"/>
</dbReference>
<sequence>MRMNETAFSGRIRSAGKIFYPLLVIAVLIMLYLAYVQLIQDRDEVPDIVITKDKTVTVIQNSTGAVLYEGNDDEKAIRVAVDSVGKGVILFEKGTYNVTSPIGLGSDITLIGNDCSLIGYRIFRISDASDVVIKGFDFSDPDESYGRHSGTNSIVEITNSRNCQILDNTFRNYSAYGLYLSTRSLQHHNSDIIIKGNQFLDYGYCGIMIGKQASNIYVDDNLFRNMNAKKVNPNSYGVALAKGSTVYSYSEYIYIRNNTLENNPRWEGIDSHGANHVYILDNTITDCRIPISVAQINGDNLYPEPVHNVTIKGNYIKGNMSASLQDSGIYVIGGRGPGGLIQPYRDVIISDNIITDVNNWLQSNDGGIVLMHVEGAQVYNNTISNVGGTGVNLAGANDVLVYENDIRNLVKISKPICSVSVSNVKDIYSIDIRDNKVDSTDNCVF</sequence>
<evidence type="ECO:0000259" key="2">
    <source>
        <dbReference type="Pfam" id="PF13229"/>
    </source>
</evidence>
<dbReference type="EMBL" id="JTEO01000005">
    <property type="protein sequence ID" value="MCQ6963406.1"/>
    <property type="molecule type" value="Genomic_DNA"/>
</dbReference>